<dbReference type="AlphaFoldDB" id="A0A561UER5"/>
<dbReference type="OrthoDB" id="4173225at2"/>
<keyword evidence="1" id="KW-0472">Membrane</keyword>
<dbReference type="EMBL" id="VIWT01000001">
    <property type="protein sequence ID" value="TWF97828.1"/>
    <property type="molecule type" value="Genomic_DNA"/>
</dbReference>
<sequence length="218" mass="23001">MAAKADKAAKRKSAGFPPRTVKRLTVYAALSPLLMLAIGLLGTGPYGFVPALFLGALTMAVAISLLIVIAQKVWLFFAGLVTSVAIMFGGGMLFQAELMHSQGQRTEVLVTSVSKEQGKGGPVYHCKVRRTDGRAMDHTDIVGLGCEGPQSQGTTLELLVDPSGWLAPGAADTDFGDIPVDLGVVGVSVALFELAVWRALRLGLRAAGPARTEPERER</sequence>
<name>A0A561UER5_9ACTN</name>
<evidence type="ECO:0000256" key="1">
    <source>
        <dbReference type="SAM" id="Phobius"/>
    </source>
</evidence>
<feature type="transmembrane region" description="Helical" evidence="1">
    <location>
        <begin position="75"/>
        <end position="94"/>
    </location>
</feature>
<keyword evidence="3" id="KW-1185">Reference proteome</keyword>
<dbReference type="RefSeq" id="WP_145904340.1">
    <property type="nucleotide sequence ID" value="NZ_BAAAMZ010000019.1"/>
</dbReference>
<keyword evidence="1" id="KW-1133">Transmembrane helix</keyword>
<keyword evidence="1" id="KW-0812">Transmembrane</keyword>
<proteinExistence type="predicted"/>
<organism evidence="2 3">
    <name type="scientific">Kitasatospora viridis</name>
    <dbReference type="NCBI Taxonomy" id="281105"/>
    <lineage>
        <taxon>Bacteria</taxon>
        <taxon>Bacillati</taxon>
        <taxon>Actinomycetota</taxon>
        <taxon>Actinomycetes</taxon>
        <taxon>Kitasatosporales</taxon>
        <taxon>Streptomycetaceae</taxon>
        <taxon>Kitasatospora</taxon>
    </lineage>
</organism>
<comment type="caution">
    <text evidence="2">The sequence shown here is derived from an EMBL/GenBank/DDBJ whole genome shotgun (WGS) entry which is preliminary data.</text>
</comment>
<accession>A0A561UER5</accession>
<evidence type="ECO:0000313" key="2">
    <source>
        <dbReference type="EMBL" id="TWF97828.1"/>
    </source>
</evidence>
<gene>
    <name evidence="2" type="ORF">FHX73_111628</name>
</gene>
<feature type="transmembrane region" description="Helical" evidence="1">
    <location>
        <begin position="21"/>
        <end position="42"/>
    </location>
</feature>
<feature type="transmembrane region" description="Helical" evidence="1">
    <location>
        <begin position="48"/>
        <end position="68"/>
    </location>
</feature>
<evidence type="ECO:0000313" key="3">
    <source>
        <dbReference type="Proteomes" id="UP000317940"/>
    </source>
</evidence>
<dbReference type="Proteomes" id="UP000317940">
    <property type="component" value="Unassembled WGS sequence"/>
</dbReference>
<reference evidence="2 3" key="1">
    <citation type="submission" date="2019-06" db="EMBL/GenBank/DDBJ databases">
        <title>Sequencing the genomes of 1000 actinobacteria strains.</title>
        <authorList>
            <person name="Klenk H.-P."/>
        </authorList>
    </citation>
    <scope>NUCLEOTIDE SEQUENCE [LARGE SCALE GENOMIC DNA]</scope>
    <source>
        <strain evidence="2 3">DSM 44826</strain>
    </source>
</reference>
<protein>
    <submittedName>
        <fullName evidence="2">Uncharacterized protein</fullName>
    </submittedName>
</protein>